<dbReference type="Proteomes" id="UP000069697">
    <property type="component" value="Unassembled WGS sequence"/>
</dbReference>
<evidence type="ECO:0000256" key="8">
    <source>
        <dbReference type="ARBA" id="ARBA00022801"/>
    </source>
</evidence>
<evidence type="ECO:0000256" key="3">
    <source>
        <dbReference type="ARBA" id="ARBA00001947"/>
    </source>
</evidence>
<dbReference type="PANTHER" id="PTHR34448">
    <property type="entry name" value="AMINOPEPTIDASE"/>
    <property type="match status" value="1"/>
</dbReference>
<evidence type="ECO:0000256" key="6">
    <source>
        <dbReference type="ARBA" id="ARBA00022670"/>
    </source>
</evidence>
<dbReference type="InterPro" id="IPR000787">
    <property type="entry name" value="Peptidase_M29"/>
</dbReference>
<dbReference type="GO" id="GO:0006508">
    <property type="term" value="P:proteolysis"/>
    <property type="evidence" value="ECO:0007669"/>
    <property type="project" value="UniProtKB-KW"/>
</dbReference>
<organism evidence="10 12">
    <name type="scientific">Paenibacillus amylolyticus</name>
    <dbReference type="NCBI Taxonomy" id="1451"/>
    <lineage>
        <taxon>Bacteria</taxon>
        <taxon>Bacillati</taxon>
        <taxon>Bacillota</taxon>
        <taxon>Bacilli</taxon>
        <taxon>Bacillales</taxon>
        <taxon>Paenibacillaceae</taxon>
        <taxon>Paenibacillus</taxon>
    </lineage>
</organism>
<evidence type="ECO:0000313" key="11">
    <source>
        <dbReference type="EMBL" id="OMF15406.1"/>
    </source>
</evidence>
<comment type="caution">
    <text evidence="10">The sequence shown here is derived from an EMBL/GenBank/DDBJ whole genome shotgun (WGS) entry which is preliminary data.</text>
</comment>
<reference evidence="12" key="2">
    <citation type="submission" date="2016-01" db="EMBL/GenBank/DDBJ databases">
        <title>Draft Genome Sequence of Paenibacillus amylolyticus Heshi-A3 that Was Isolated from Fermented Rice Bran with Aging Salted Mackerel, Which Was Named Heshiko as Traditional Fermented Seafood in Japan.</title>
        <authorList>
            <person name="Akuzawa S."/>
            <person name="Nakagawa J."/>
            <person name="Kanekatsu T."/>
            <person name="Kubota E."/>
            <person name="Ohtake R."/>
            <person name="Suzuki T."/>
            <person name="Kanesaki Y."/>
        </authorList>
    </citation>
    <scope>NUCLEOTIDE SEQUENCE [LARGE SCALE GENOMIC DNA]</scope>
    <source>
        <strain evidence="12">Heshi-A3</strain>
    </source>
</reference>
<proteinExistence type="inferred from homology"/>
<keyword evidence="8" id="KW-0378">Hydrolase</keyword>
<dbReference type="Gene3D" id="3.40.1830.10">
    <property type="entry name" value="Thermophilic metalloprotease (M29)"/>
    <property type="match status" value="1"/>
</dbReference>
<evidence type="ECO:0000256" key="2">
    <source>
        <dbReference type="ARBA" id="ARBA00001946"/>
    </source>
</evidence>
<dbReference type="SUPFAM" id="SSF144052">
    <property type="entry name" value="Thermophilic metalloprotease-like"/>
    <property type="match status" value="1"/>
</dbReference>
<dbReference type="PRINTS" id="PR00919">
    <property type="entry name" value="THERMOPTASE"/>
</dbReference>
<comment type="cofactor">
    <cofactor evidence="3">
        <name>Zn(2+)</name>
        <dbReference type="ChEBI" id="CHEBI:29105"/>
    </cofactor>
</comment>
<keyword evidence="7" id="KW-0479">Metal-binding</keyword>
<dbReference type="InterPro" id="IPR052170">
    <property type="entry name" value="M29_Exopeptidase"/>
</dbReference>
<dbReference type="RefSeq" id="WP_062834818.1">
    <property type="nucleotide sequence ID" value="NZ_BCNV01000001.1"/>
</dbReference>
<evidence type="ECO:0000256" key="7">
    <source>
        <dbReference type="ARBA" id="ARBA00022723"/>
    </source>
</evidence>
<dbReference type="EMBL" id="MRTJ01000002">
    <property type="protein sequence ID" value="OMF15406.1"/>
    <property type="molecule type" value="Genomic_DNA"/>
</dbReference>
<dbReference type="Proteomes" id="UP000187134">
    <property type="component" value="Unassembled WGS sequence"/>
</dbReference>
<dbReference type="GO" id="GO:0004177">
    <property type="term" value="F:aminopeptidase activity"/>
    <property type="evidence" value="ECO:0007669"/>
    <property type="project" value="UniProtKB-KW"/>
</dbReference>
<dbReference type="InterPro" id="IPR035097">
    <property type="entry name" value="M29_N-terminal"/>
</dbReference>
<evidence type="ECO:0000313" key="12">
    <source>
        <dbReference type="Proteomes" id="UP000069697"/>
    </source>
</evidence>
<sequence length="410" mass="45211">MLSFEQKLDRYAELAVKVGANVQPGQVFVISAMIDTAEFVRLLVRKGYEAGAKQVIVKYGDETVNRLRFEMAPEESFQEPPKWHAAELEELAANNAAFLTVLSSSPDLMKGIDPERISTHQRAFGQAMAKYRQYQQADKMSWTGVAFPSPDWAAKVFPDLPAAEQVSQLWEAIFAAVRADLEDPVAAWEQHIERLETKAVALNNKKYQALHFLSPGTDLTVELPEGHIWAQAGSVNEQGTPFVANIPTEEVYTAPAKLGVNGTVSSTKPLSYGGSIIDRFSLTFENGRIIDFHAEEGQDTLERLISMDEGSHYLGEVALVPFHSPISESGILYYTTLYDENASCHLAIGSSYASNIQGGKTMSPEELSARGMNNSITHVDFMMGSPETDIYGITANGEREAIFLKGDWAF</sequence>
<comment type="cofactor">
    <cofactor evidence="2">
        <name>Mg(2+)</name>
        <dbReference type="ChEBI" id="CHEBI:18420"/>
    </cofactor>
</comment>
<evidence type="ECO:0000256" key="4">
    <source>
        <dbReference type="ARBA" id="ARBA00008236"/>
    </source>
</evidence>
<reference evidence="11 13" key="3">
    <citation type="submission" date="2016-11" db="EMBL/GenBank/DDBJ databases">
        <title>Paenibacillus species isolates.</title>
        <authorList>
            <person name="Beno S.M."/>
        </authorList>
    </citation>
    <scope>NUCLEOTIDE SEQUENCE [LARGE SCALE GENOMIC DNA]</scope>
    <source>
        <strain evidence="11 13">FSL H8-0246</strain>
    </source>
</reference>
<evidence type="ECO:0000256" key="1">
    <source>
        <dbReference type="ARBA" id="ARBA00001941"/>
    </source>
</evidence>
<dbReference type="Pfam" id="PF02073">
    <property type="entry name" value="Peptidase_M29"/>
    <property type="match status" value="1"/>
</dbReference>
<dbReference type="PANTHER" id="PTHR34448:SF3">
    <property type="entry name" value="AMINOPEPTIDASE AMPS"/>
    <property type="match status" value="1"/>
</dbReference>
<reference evidence="10 12" key="1">
    <citation type="journal article" date="2016" name="Genome Announc.">
        <title>Draft Genome Sequence of Paenibacillus amylolyticus Heshi-A3, Isolated from Fermented Rice Bran in a Japanese Fermented Seafood Dish.</title>
        <authorList>
            <person name="Akuzawa S."/>
            <person name="Nagaoka J."/>
            <person name="Kanekatsu M."/>
            <person name="Kubota E."/>
            <person name="Ohtake R."/>
            <person name="Suzuki T."/>
            <person name="Kanesaki Y."/>
        </authorList>
    </citation>
    <scope>NUCLEOTIDE SEQUENCE [LARGE SCALE GENOMIC DNA]</scope>
    <source>
        <strain evidence="10 12">Heshi-A3</strain>
    </source>
</reference>
<dbReference type="OrthoDB" id="9803993at2"/>
<keyword evidence="5 11" id="KW-0031">Aminopeptidase</keyword>
<gene>
    <name evidence="11" type="ORF">BK131_11050</name>
    <name evidence="10" type="ORF">PAHA3_2318</name>
</gene>
<keyword evidence="6" id="KW-0645">Protease</keyword>
<name>A0A100VM33_PAEAM</name>
<dbReference type="GO" id="GO:0008237">
    <property type="term" value="F:metallopeptidase activity"/>
    <property type="evidence" value="ECO:0007669"/>
    <property type="project" value="UniProtKB-KW"/>
</dbReference>
<dbReference type="AlphaFoldDB" id="A0A100VM33"/>
<evidence type="ECO:0000313" key="13">
    <source>
        <dbReference type="Proteomes" id="UP000187134"/>
    </source>
</evidence>
<protein>
    <submittedName>
        <fullName evidence="10 11">Peptidase</fullName>
    </submittedName>
</protein>
<evidence type="ECO:0000256" key="9">
    <source>
        <dbReference type="ARBA" id="ARBA00023049"/>
    </source>
</evidence>
<dbReference type="GO" id="GO:0046872">
    <property type="term" value="F:metal ion binding"/>
    <property type="evidence" value="ECO:0007669"/>
    <property type="project" value="UniProtKB-KW"/>
</dbReference>
<evidence type="ECO:0000313" key="10">
    <source>
        <dbReference type="EMBL" id="GAS82244.1"/>
    </source>
</evidence>
<comment type="similarity">
    <text evidence="4">Belongs to the peptidase M29 family.</text>
</comment>
<accession>A0A100VM33</accession>
<comment type="cofactor">
    <cofactor evidence="1">
        <name>Co(2+)</name>
        <dbReference type="ChEBI" id="CHEBI:48828"/>
    </cofactor>
</comment>
<dbReference type="EMBL" id="BCNV01000001">
    <property type="protein sequence ID" value="GAS82244.1"/>
    <property type="molecule type" value="Genomic_DNA"/>
</dbReference>
<evidence type="ECO:0000256" key="5">
    <source>
        <dbReference type="ARBA" id="ARBA00022438"/>
    </source>
</evidence>
<keyword evidence="9" id="KW-0482">Metalloprotease</keyword>